<dbReference type="InterPro" id="IPR020863">
    <property type="entry name" value="MACPF_CS"/>
</dbReference>
<proteinExistence type="predicted"/>
<evidence type="ECO:0000313" key="3">
    <source>
        <dbReference type="Proteomes" id="UP001454036"/>
    </source>
</evidence>
<dbReference type="PANTHER" id="PTHR36607:SF23">
    <property type="entry name" value="AMINOTRANSFERASE-LIKE PLANT MOBILE DOMAIN-CONTAINING PROTEIN"/>
    <property type="match status" value="1"/>
</dbReference>
<sequence>MACFMARGERHSLTVPILSSIYRGLNLIVKSKNPSDAKTSFSIHYVYRWIASSFGTHYTTHSELEGPLMVKYSSKGGARYYNESSTYKHFQTNPVIWSCNKTNREATCPSHESKFRTSKSYHTWLKAAYAKDSLQESVHPPASVVNVPKEHDPTRPQLQLPSHGNGKQLRLFKNRHDPTLSPCDRSRTPEVTPQVSHAGKMKEILEEDEVDSIDDRNLKQVRSRVTVSPSKVFSGGGFFLQSTNETLDGGAGLNSEDSEILGSLVGDSSGMPNQKVAVQFSVFEGDLDIQKQGLCDFKITF</sequence>
<comment type="caution">
    <text evidence="2">The sequence shown here is derived from an EMBL/GenBank/DDBJ whole genome shotgun (WGS) entry which is preliminary data.</text>
</comment>
<dbReference type="EMBL" id="BAABME010004838">
    <property type="protein sequence ID" value="GAA0163752.1"/>
    <property type="molecule type" value="Genomic_DNA"/>
</dbReference>
<evidence type="ECO:0000256" key="1">
    <source>
        <dbReference type="SAM" id="MobiDB-lite"/>
    </source>
</evidence>
<gene>
    <name evidence="2" type="ORF">LIER_19544</name>
</gene>
<dbReference type="AlphaFoldDB" id="A0AAV3QNQ9"/>
<name>A0AAV3QNQ9_LITER</name>
<protein>
    <submittedName>
        <fullName evidence="2">Uncharacterized protein</fullName>
    </submittedName>
</protein>
<dbReference type="PROSITE" id="PS00279">
    <property type="entry name" value="MACPF_1"/>
    <property type="match status" value="1"/>
</dbReference>
<accession>A0AAV3QNQ9</accession>
<reference evidence="2 3" key="1">
    <citation type="submission" date="2024-01" db="EMBL/GenBank/DDBJ databases">
        <title>The complete chloroplast genome sequence of Lithospermum erythrorhizon: insights into the phylogenetic relationship among Boraginaceae species and the maternal lineages of purple gromwells.</title>
        <authorList>
            <person name="Okada T."/>
            <person name="Watanabe K."/>
        </authorList>
    </citation>
    <scope>NUCLEOTIDE SEQUENCE [LARGE SCALE GENOMIC DNA]</scope>
</reference>
<feature type="compositionally biased region" description="Basic and acidic residues" evidence="1">
    <location>
        <begin position="177"/>
        <end position="188"/>
    </location>
</feature>
<keyword evidence="3" id="KW-1185">Reference proteome</keyword>
<dbReference type="PANTHER" id="PTHR36607">
    <property type="entry name" value="1,2-DIHYDROXY-3-KETO-5-METHYLTHIOPENTENE DIOXYGENASE 4"/>
    <property type="match status" value="1"/>
</dbReference>
<organism evidence="2 3">
    <name type="scientific">Lithospermum erythrorhizon</name>
    <name type="common">Purple gromwell</name>
    <name type="synonym">Lithospermum officinale var. erythrorhizon</name>
    <dbReference type="NCBI Taxonomy" id="34254"/>
    <lineage>
        <taxon>Eukaryota</taxon>
        <taxon>Viridiplantae</taxon>
        <taxon>Streptophyta</taxon>
        <taxon>Embryophyta</taxon>
        <taxon>Tracheophyta</taxon>
        <taxon>Spermatophyta</taxon>
        <taxon>Magnoliopsida</taxon>
        <taxon>eudicotyledons</taxon>
        <taxon>Gunneridae</taxon>
        <taxon>Pentapetalae</taxon>
        <taxon>asterids</taxon>
        <taxon>lamiids</taxon>
        <taxon>Boraginales</taxon>
        <taxon>Boraginaceae</taxon>
        <taxon>Boraginoideae</taxon>
        <taxon>Lithospermeae</taxon>
        <taxon>Lithospermum</taxon>
    </lineage>
</organism>
<dbReference type="Proteomes" id="UP001454036">
    <property type="component" value="Unassembled WGS sequence"/>
</dbReference>
<feature type="region of interest" description="Disordered" evidence="1">
    <location>
        <begin position="177"/>
        <end position="196"/>
    </location>
</feature>
<evidence type="ECO:0000313" key="2">
    <source>
        <dbReference type="EMBL" id="GAA0163752.1"/>
    </source>
</evidence>